<feature type="transmembrane region" description="Helical" evidence="1">
    <location>
        <begin position="121"/>
        <end position="143"/>
    </location>
</feature>
<feature type="transmembrane region" description="Helical" evidence="1">
    <location>
        <begin position="96"/>
        <end position="115"/>
    </location>
</feature>
<comment type="caution">
    <text evidence="2">The sequence shown here is derived from an EMBL/GenBank/DDBJ whole genome shotgun (WGS) entry which is preliminary data.</text>
</comment>
<feature type="transmembrane region" description="Helical" evidence="1">
    <location>
        <begin position="222"/>
        <end position="244"/>
    </location>
</feature>
<feature type="transmembrane region" description="Helical" evidence="1">
    <location>
        <begin position="164"/>
        <end position="186"/>
    </location>
</feature>
<evidence type="ECO:0000313" key="2">
    <source>
        <dbReference type="EMBL" id="CAF9941721.1"/>
    </source>
</evidence>
<dbReference type="OrthoDB" id="3945378at2759"/>
<sequence>MVEKRLWKIIYTSCGIFVTFIPLLSLILSVTLLTWALVHHGEGKATISQCSHRTNNDGFHGNPDFYGLGIRLGVYLQWISSLIASATLPRKERSMAGTYVSFITALYVALLLLVFQGDCAFTAEVIVVLYFAWGGVYVVLEPFHWTAFRPLRHGSHVEGYLEMMLFRHMAFIMMTLLLPTTAWFWIRLATVGEVDFLSTPKGTVFFLFTSVHSAHFKLGSKFMLFLCFLGYVVKLFQTPTVGFFQYSYQKWVDWAWAFIGLPTLIWSVMAIELTLKWNGITNVYQLNTTGQIIPFVIGLSLFANVCWRLLDSKRPKNAFGGSDSIQTSGLNIDIESQNTSFVSG</sequence>
<feature type="transmembrane region" description="Helical" evidence="1">
    <location>
        <begin position="9"/>
        <end position="38"/>
    </location>
</feature>
<keyword evidence="1" id="KW-1133">Transmembrane helix</keyword>
<evidence type="ECO:0000313" key="3">
    <source>
        <dbReference type="Proteomes" id="UP000664521"/>
    </source>
</evidence>
<gene>
    <name evidence="2" type="ORF">HETSPECPRED_003988</name>
</gene>
<proteinExistence type="predicted"/>
<feature type="transmembrane region" description="Helical" evidence="1">
    <location>
        <begin position="65"/>
        <end position="84"/>
    </location>
</feature>
<feature type="transmembrane region" description="Helical" evidence="1">
    <location>
        <begin position="291"/>
        <end position="310"/>
    </location>
</feature>
<keyword evidence="1" id="KW-0812">Transmembrane</keyword>
<dbReference type="EMBL" id="CAJPDS010000230">
    <property type="protein sequence ID" value="CAF9941721.1"/>
    <property type="molecule type" value="Genomic_DNA"/>
</dbReference>
<keyword evidence="1" id="KW-0472">Membrane</keyword>
<evidence type="ECO:0000256" key="1">
    <source>
        <dbReference type="SAM" id="Phobius"/>
    </source>
</evidence>
<dbReference type="Proteomes" id="UP000664521">
    <property type="component" value="Unassembled WGS sequence"/>
</dbReference>
<protein>
    <recommendedName>
        <fullName evidence="4">Transmembrane protein</fullName>
    </recommendedName>
</protein>
<accession>A0A8H3J6J7</accession>
<evidence type="ECO:0008006" key="4">
    <source>
        <dbReference type="Google" id="ProtNLM"/>
    </source>
</evidence>
<name>A0A8H3J6J7_9LECA</name>
<keyword evidence="3" id="KW-1185">Reference proteome</keyword>
<dbReference type="AlphaFoldDB" id="A0A8H3J6J7"/>
<feature type="transmembrane region" description="Helical" evidence="1">
    <location>
        <begin position="251"/>
        <end position="271"/>
    </location>
</feature>
<organism evidence="2 3">
    <name type="scientific">Heterodermia speciosa</name>
    <dbReference type="NCBI Taxonomy" id="116794"/>
    <lineage>
        <taxon>Eukaryota</taxon>
        <taxon>Fungi</taxon>
        <taxon>Dikarya</taxon>
        <taxon>Ascomycota</taxon>
        <taxon>Pezizomycotina</taxon>
        <taxon>Lecanoromycetes</taxon>
        <taxon>OSLEUM clade</taxon>
        <taxon>Lecanoromycetidae</taxon>
        <taxon>Caliciales</taxon>
        <taxon>Physciaceae</taxon>
        <taxon>Heterodermia</taxon>
    </lineage>
</organism>
<reference evidence="2" key="1">
    <citation type="submission" date="2021-03" db="EMBL/GenBank/DDBJ databases">
        <authorList>
            <person name="Tagirdzhanova G."/>
        </authorList>
    </citation>
    <scope>NUCLEOTIDE SEQUENCE</scope>
</reference>